<organism evidence="2 3">
    <name type="scientific">Sphenostylis stenocarpa</name>
    <dbReference type="NCBI Taxonomy" id="92480"/>
    <lineage>
        <taxon>Eukaryota</taxon>
        <taxon>Viridiplantae</taxon>
        <taxon>Streptophyta</taxon>
        <taxon>Embryophyta</taxon>
        <taxon>Tracheophyta</taxon>
        <taxon>Spermatophyta</taxon>
        <taxon>Magnoliopsida</taxon>
        <taxon>eudicotyledons</taxon>
        <taxon>Gunneridae</taxon>
        <taxon>Pentapetalae</taxon>
        <taxon>rosids</taxon>
        <taxon>fabids</taxon>
        <taxon>Fabales</taxon>
        <taxon>Fabaceae</taxon>
        <taxon>Papilionoideae</taxon>
        <taxon>50 kb inversion clade</taxon>
        <taxon>NPAAA clade</taxon>
        <taxon>indigoferoid/millettioid clade</taxon>
        <taxon>Phaseoleae</taxon>
        <taxon>Sphenostylis</taxon>
    </lineage>
</organism>
<sequence>MATGGATCDHRAEECGDYQSKKEKEKAEINREGTRSIKEGEETKCGHKCCRRRANVVLPLK</sequence>
<protein>
    <submittedName>
        <fullName evidence="2">Uncharacterized protein</fullName>
    </submittedName>
</protein>
<proteinExistence type="predicted"/>
<gene>
    <name evidence="2" type="ORF">AYBTSS11_LOCUS15400</name>
</gene>
<name>A0AA86VKF2_9FABA</name>
<dbReference type="Proteomes" id="UP001189624">
    <property type="component" value="Chromosome 4"/>
</dbReference>
<feature type="region of interest" description="Disordered" evidence="1">
    <location>
        <begin position="16"/>
        <end position="41"/>
    </location>
</feature>
<evidence type="ECO:0000313" key="2">
    <source>
        <dbReference type="EMBL" id="CAJ1952634.1"/>
    </source>
</evidence>
<accession>A0AA86VKF2</accession>
<dbReference type="EMBL" id="OY731401">
    <property type="protein sequence ID" value="CAJ1952634.1"/>
    <property type="molecule type" value="Genomic_DNA"/>
</dbReference>
<evidence type="ECO:0000313" key="3">
    <source>
        <dbReference type="Proteomes" id="UP001189624"/>
    </source>
</evidence>
<dbReference type="Gramene" id="rna-AYBTSS11_LOCUS15400">
    <property type="protein sequence ID" value="CAJ1952634.1"/>
    <property type="gene ID" value="gene-AYBTSS11_LOCUS15400"/>
</dbReference>
<evidence type="ECO:0000256" key="1">
    <source>
        <dbReference type="SAM" id="MobiDB-lite"/>
    </source>
</evidence>
<reference evidence="2" key="1">
    <citation type="submission" date="2023-10" db="EMBL/GenBank/DDBJ databases">
        <authorList>
            <person name="Domelevo Entfellner J.-B."/>
        </authorList>
    </citation>
    <scope>NUCLEOTIDE SEQUENCE</scope>
</reference>
<dbReference type="AlphaFoldDB" id="A0AA86VKF2"/>
<keyword evidence="3" id="KW-1185">Reference proteome</keyword>